<evidence type="ECO:0000256" key="2">
    <source>
        <dbReference type="ARBA" id="ARBA00022448"/>
    </source>
</evidence>
<evidence type="ECO:0000256" key="3">
    <source>
        <dbReference type="ARBA" id="ARBA00022741"/>
    </source>
</evidence>
<dbReference type="PANTHER" id="PTHR43820:SF2">
    <property type="entry name" value="ABC TRANSPORTER ATP-BINDING PROTEIN"/>
    <property type="match status" value="1"/>
</dbReference>
<dbReference type="GO" id="GO:0005524">
    <property type="term" value="F:ATP binding"/>
    <property type="evidence" value="ECO:0007669"/>
    <property type="project" value="UniProtKB-KW"/>
</dbReference>
<dbReference type="Pfam" id="PF00005">
    <property type="entry name" value="ABC_tran"/>
    <property type="match status" value="1"/>
</dbReference>
<keyword evidence="3" id="KW-0547">Nucleotide-binding</keyword>
<dbReference type="InterPro" id="IPR003593">
    <property type="entry name" value="AAA+_ATPase"/>
</dbReference>
<dbReference type="GO" id="GO:0015807">
    <property type="term" value="P:L-amino acid transport"/>
    <property type="evidence" value="ECO:0007669"/>
    <property type="project" value="TreeGrafter"/>
</dbReference>
<dbReference type="EMBL" id="CP157484">
    <property type="protein sequence ID" value="XBO37950.1"/>
    <property type="molecule type" value="Genomic_DNA"/>
</dbReference>
<dbReference type="SUPFAM" id="SSF52540">
    <property type="entry name" value="P-loop containing nucleoside triphosphate hydrolases"/>
    <property type="match status" value="1"/>
</dbReference>
<accession>A0AAU7JC96</accession>
<dbReference type="GO" id="GO:0015658">
    <property type="term" value="F:branched-chain amino acid transmembrane transporter activity"/>
    <property type="evidence" value="ECO:0007669"/>
    <property type="project" value="TreeGrafter"/>
</dbReference>
<comment type="similarity">
    <text evidence="1">Belongs to the ABC transporter superfamily.</text>
</comment>
<dbReference type="Gene3D" id="3.40.50.300">
    <property type="entry name" value="P-loop containing nucleotide triphosphate hydrolases"/>
    <property type="match status" value="1"/>
</dbReference>
<evidence type="ECO:0000313" key="7">
    <source>
        <dbReference type="EMBL" id="XBO37950.1"/>
    </source>
</evidence>
<reference evidence="7" key="1">
    <citation type="submission" date="2024-05" db="EMBL/GenBank/DDBJ databases">
        <authorList>
            <person name="Kim S."/>
            <person name="Heo J."/>
            <person name="Choi H."/>
            <person name="Choi Y."/>
            <person name="Kwon S.-W."/>
            <person name="Kim Y."/>
        </authorList>
    </citation>
    <scope>NUCLEOTIDE SEQUENCE</scope>
    <source>
        <strain evidence="7">KACC 23698</strain>
    </source>
</reference>
<gene>
    <name evidence="7" type="ORF">ABEG18_19840</name>
</gene>
<sequence length="241" mass="26041">MAEPILTLSGVHTHIGQYHILQGVDLDVAPGETTALLGRNGAGKTTTLRTIMGLWSPSRGEIRFDGRPVGGLATPEIARMGVAYVPESMGVFADLTVRENMILAAREGPPQPARLDWIFGFFPALKTFWNHPAGVLSGGQKQMLSIARAVVEPRRLILIDEPTKGIAPAIVENMIRAFRELKRSGVTILLVEQNLRFAQALADAVAVMDDGRIAHRGRMRDLAADADLQSRLLGLSLGAHA</sequence>
<dbReference type="PROSITE" id="PS00211">
    <property type="entry name" value="ABC_TRANSPORTER_1"/>
    <property type="match status" value="1"/>
</dbReference>
<protein>
    <submittedName>
        <fullName evidence="7">ABC transporter ATP-binding protein</fullName>
    </submittedName>
</protein>
<feature type="domain" description="ABC transporter" evidence="6">
    <location>
        <begin position="6"/>
        <end position="235"/>
    </location>
</feature>
<evidence type="ECO:0000256" key="1">
    <source>
        <dbReference type="ARBA" id="ARBA00005417"/>
    </source>
</evidence>
<dbReference type="CDD" id="cd03224">
    <property type="entry name" value="ABC_TM1139_LivF_branched"/>
    <property type="match status" value="1"/>
</dbReference>
<keyword evidence="5" id="KW-0029">Amino-acid transport</keyword>
<dbReference type="RefSeq" id="WP_406854775.1">
    <property type="nucleotide sequence ID" value="NZ_CP157484.1"/>
</dbReference>
<dbReference type="SMART" id="SM00382">
    <property type="entry name" value="AAA"/>
    <property type="match status" value="1"/>
</dbReference>
<keyword evidence="2" id="KW-0813">Transport</keyword>
<evidence type="ECO:0000259" key="6">
    <source>
        <dbReference type="PROSITE" id="PS50893"/>
    </source>
</evidence>
<proteinExistence type="inferred from homology"/>
<evidence type="ECO:0000256" key="4">
    <source>
        <dbReference type="ARBA" id="ARBA00022840"/>
    </source>
</evidence>
<keyword evidence="4 7" id="KW-0067">ATP-binding</keyword>
<organism evidence="7">
    <name type="scientific">Alsobacter sp. KACC 23698</name>
    <dbReference type="NCBI Taxonomy" id="3149229"/>
    <lineage>
        <taxon>Bacteria</taxon>
        <taxon>Pseudomonadati</taxon>
        <taxon>Pseudomonadota</taxon>
        <taxon>Alphaproteobacteria</taxon>
        <taxon>Hyphomicrobiales</taxon>
        <taxon>Alsobacteraceae</taxon>
        <taxon>Alsobacter</taxon>
    </lineage>
</organism>
<dbReference type="PANTHER" id="PTHR43820">
    <property type="entry name" value="HIGH-AFFINITY BRANCHED-CHAIN AMINO ACID TRANSPORT ATP-BINDING PROTEIN LIVF"/>
    <property type="match status" value="1"/>
</dbReference>
<dbReference type="InterPro" id="IPR027417">
    <property type="entry name" value="P-loop_NTPase"/>
</dbReference>
<dbReference type="PROSITE" id="PS50893">
    <property type="entry name" value="ABC_TRANSPORTER_2"/>
    <property type="match status" value="1"/>
</dbReference>
<dbReference type="AlphaFoldDB" id="A0AAU7JC96"/>
<dbReference type="InterPro" id="IPR003439">
    <property type="entry name" value="ABC_transporter-like_ATP-bd"/>
</dbReference>
<dbReference type="InterPro" id="IPR017871">
    <property type="entry name" value="ABC_transporter-like_CS"/>
</dbReference>
<dbReference type="InterPro" id="IPR052156">
    <property type="entry name" value="BCAA_Transport_ATP-bd_LivF"/>
</dbReference>
<evidence type="ECO:0000256" key="5">
    <source>
        <dbReference type="ARBA" id="ARBA00022970"/>
    </source>
</evidence>
<name>A0AAU7JC96_9HYPH</name>
<dbReference type="GO" id="GO:0016887">
    <property type="term" value="F:ATP hydrolysis activity"/>
    <property type="evidence" value="ECO:0007669"/>
    <property type="project" value="InterPro"/>
</dbReference>